<dbReference type="GO" id="GO:0032934">
    <property type="term" value="F:sterol binding"/>
    <property type="evidence" value="ECO:0007669"/>
    <property type="project" value="InterPro"/>
</dbReference>
<feature type="signal peptide" evidence="4">
    <location>
        <begin position="1"/>
        <end position="20"/>
    </location>
</feature>
<keyword evidence="7" id="KW-1185">Reference proteome</keyword>
<proteinExistence type="inferred from homology"/>
<dbReference type="PANTHER" id="PTHR11306">
    <property type="entry name" value="NIEMANN PICK TYPE C2 PROTEIN NPC2-RELATED"/>
    <property type="match status" value="1"/>
</dbReference>
<dbReference type="InterPro" id="IPR014756">
    <property type="entry name" value="Ig_E-set"/>
</dbReference>
<keyword evidence="3" id="KW-0964">Secreted</keyword>
<dbReference type="InterPro" id="IPR039670">
    <property type="entry name" value="NPC2-like"/>
</dbReference>
<evidence type="ECO:0000313" key="7">
    <source>
        <dbReference type="Proteomes" id="UP000308267"/>
    </source>
</evidence>
<gene>
    <name evidence="6" type="ORF">CRM22_004889</name>
</gene>
<sequence>MMRIFNLLVCALFSSTITWARIVNYEDCGSTDSFVVSVSITPCNILPCILIQGKPYTIEITFTASAHIQGEDALLEVAYDGVTKYFRMRASARSQHLDPPFPIKPGGTYKYSHTTAISHTLPKRLLNIRWKLLKEDGLPFVCVQFPAKISASE</sequence>
<dbReference type="OrthoDB" id="6489092at2759"/>
<dbReference type="EMBL" id="SJOL01006422">
    <property type="protein sequence ID" value="TGZ67299.1"/>
    <property type="molecule type" value="Genomic_DNA"/>
</dbReference>
<evidence type="ECO:0000256" key="2">
    <source>
        <dbReference type="ARBA" id="ARBA00006370"/>
    </source>
</evidence>
<comment type="similarity">
    <text evidence="2">Belongs to the NPC2 family.</text>
</comment>
<evidence type="ECO:0000256" key="1">
    <source>
        <dbReference type="ARBA" id="ARBA00004613"/>
    </source>
</evidence>
<dbReference type="STRING" id="147828.A0A4S2LZM3"/>
<dbReference type="SMART" id="SM00737">
    <property type="entry name" value="ML"/>
    <property type="match status" value="1"/>
</dbReference>
<evidence type="ECO:0000259" key="5">
    <source>
        <dbReference type="SMART" id="SM00737"/>
    </source>
</evidence>
<dbReference type="PANTHER" id="PTHR11306:SF68">
    <property type="entry name" value="NPC INTRACELLULAR CHOLESTEROL TRANSPORTER 2"/>
    <property type="match status" value="1"/>
</dbReference>
<dbReference type="FunFam" id="2.60.40.770:FF:000001">
    <property type="entry name" value="NPC intracellular cholesterol transporter 2"/>
    <property type="match status" value="1"/>
</dbReference>
<dbReference type="Proteomes" id="UP000308267">
    <property type="component" value="Unassembled WGS sequence"/>
</dbReference>
<name>A0A4S2LZM3_OPIFE</name>
<dbReference type="InterPro" id="IPR003172">
    <property type="entry name" value="ML_dom"/>
</dbReference>
<comment type="subcellular location">
    <subcellularLocation>
        <location evidence="1">Secreted</location>
    </subcellularLocation>
</comment>
<protein>
    <recommendedName>
        <fullName evidence="5">MD-2-related lipid-recognition domain-containing protein</fullName>
    </recommendedName>
</protein>
<organism evidence="6 7">
    <name type="scientific">Opisthorchis felineus</name>
    <dbReference type="NCBI Taxonomy" id="147828"/>
    <lineage>
        <taxon>Eukaryota</taxon>
        <taxon>Metazoa</taxon>
        <taxon>Spiralia</taxon>
        <taxon>Lophotrochozoa</taxon>
        <taxon>Platyhelminthes</taxon>
        <taxon>Trematoda</taxon>
        <taxon>Digenea</taxon>
        <taxon>Opisthorchiida</taxon>
        <taxon>Opisthorchiata</taxon>
        <taxon>Opisthorchiidae</taxon>
        <taxon>Opisthorchis</taxon>
    </lineage>
</organism>
<keyword evidence="4" id="KW-0732">Signal</keyword>
<evidence type="ECO:0000256" key="3">
    <source>
        <dbReference type="ARBA" id="ARBA00022525"/>
    </source>
</evidence>
<accession>A0A4S2LZM3</accession>
<dbReference type="Pfam" id="PF02221">
    <property type="entry name" value="E1_DerP2_DerF2"/>
    <property type="match status" value="1"/>
</dbReference>
<dbReference type="AlphaFoldDB" id="A0A4S2LZM3"/>
<dbReference type="GO" id="GO:0015918">
    <property type="term" value="P:sterol transport"/>
    <property type="evidence" value="ECO:0007669"/>
    <property type="project" value="InterPro"/>
</dbReference>
<dbReference type="SUPFAM" id="SSF81296">
    <property type="entry name" value="E set domains"/>
    <property type="match status" value="1"/>
</dbReference>
<dbReference type="GO" id="GO:0005576">
    <property type="term" value="C:extracellular region"/>
    <property type="evidence" value="ECO:0007669"/>
    <property type="project" value="UniProtKB-SubCell"/>
</dbReference>
<evidence type="ECO:0000313" key="6">
    <source>
        <dbReference type="EMBL" id="TGZ67299.1"/>
    </source>
</evidence>
<evidence type="ECO:0000256" key="4">
    <source>
        <dbReference type="SAM" id="SignalP"/>
    </source>
</evidence>
<feature type="chain" id="PRO_5020784677" description="MD-2-related lipid-recognition domain-containing protein" evidence="4">
    <location>
        <begin position="21"/>
        <end position="153"/>
    </location>
</feature>
<reference evidence="6 7" key="1">
    <citation type="journal article" date="2019" name="BMC Genomics">
        <title>New insights from Opisthorchis felineus genome: update on genomics of the epidemiologically important liver flukes.</title>
        <authorList>
            <person name="Ershov N.I."/>
            <person name="Mordvinov V.A."/>
            <person name="Prokhortchouk E.B."/>
            <person name="Pakharukova M.Y."/>
            <person name="Gunbin K.V."/>
            <person name="Ustyantsev K."/>
            <person name="Genaev M.A."/>
            <person name="Blinov A.G."/>
            <person name="Mazur A."/>
            <person name="Boulygina E."/>
            <person name="Tsygankova S."/>
            <person name="Khrameeva E."/>
            <person name="Chekanov N."/>
            <person name="Fan G."/>
            <person name="Xiao A."/>
            <person name="Zhang H."/>
            <person name="Xu X."/>
            <person name="Yang H."/>
            <person name="Solovyev V."/>
            <person name="Lee S.M."/>
            <person name="Liu X."/>
            <person name="Afonnikov D.A."/>
            <person name="Skryabin K.G."/>
        </authorList>
    </citation>
    <scope>NUCLEOTIDE SEQUENCE [LARGE SCALE GENOMIC DNA]</scope>
    <source>
        <strain evidence="6">AK-0245</strain>
        <tissue evidence="6">Whole organism</tissue>
    </source>
</reference>
<dbReference type="Gene3D" id="2.60.40.770">
    <property type="match status" value="1"/>
</dbReference>
<feature type="domain" description="MD-2-related lipid-recognition" evidence="5">
    <location>
        <begin position="25"/>
        <end position="147"/>
    </location>
</feature>
<comment type="caution">
    <text evidence="6">The sequence shown here is derived from an EMBL/GenBank/DDBJ whole genome shotgun (WGS) entry which is preliminary data.</text>
</comment>